<organism evidence="1 2">
    <name type="scientific">Janibacter limosus</name>
    <dbReference type="NCBI Taxonomy" id="53458"/>
    <lineage>
        <taxon>Bacteria</taxon>
        <taxon>Bacillati</taxon>
        <taxon>Actinomycetota</taxon>
        <taxon>Actinomycetes</taxon>
        <taxon>Micrococcales</taxon>
        <taxon>Intrasporangiaceae</taxon>
        <taxon>Janibacter</taxon>
    </lineage>
</organism>
<dbReference type="EMBL" id="CP087977">
    <property type="protein sequence ID" value="UUZ44821.1"/>
    <property type="molecule type" value="Genomic_DNA"/>
</dbReference>
<sequence>MVFAVDFFVLVFVDFFAVDPVGFVVFFGGVVLFGGDTDAGQCRSAGRRSATGRRRHPCRGR</sequence>
<evidence type="ECO:0000313" key="2">
    <source>
        <dbReference type="Proteomes" id="UP001059663"/>
    </source>
</evidence>
<name>A0AC61U456_9MICO</name>
<dbReference type="Proteomes" id="UP001059663">
    <property type="component" value="Chromosome"/>
</dbReference>
<gene>
    <name evidence="1" type="ORF">LP422_21515</name>
</gene>
<protein>
    <submittedName>
        <fullName evidence="1">Uncharacterized protein</fullName>
    </submittedName>
</protein>
<evidence type="ECO:0000313" key="1">
    <source>
        <dbReference type="EMBL" id="UUZ44821.1"/>
    </source>
</evidence>
<accession>A0AC61U456</accession>
<proteinExistence type="predicted"/>
<reference evidence="1" key="1">
    <citation type="submission" date="2021-11" db="EMBL/GenBank/DDBJ databases">
        <title>Study of the species diversity of bacterial strains isolated from a unique natural object - Shulgan-Tash cave (Bashkiria).</title>
        <authorList>
            <person name="Sazanova A.L."/>
            <person name="Chirak E.R."/>
            <person name="Safronova V.I."/>
        </authorList>
    </citation>
    <scope>NUCLEOTIDE SEQUENCE</scope>
    <source>
        <strain evidence="1">P1</strain>
    </source>
</reference>